<dbReference type="PANTHER" id="PTHR11851:SF49">
    <property type="entry name" value="MITOCHONDRIAL-PROCESSING PEPTIDASE SUBUNIT ALPHA"/>
    <property type="match status" value="1"/>
</dbReference>
<dbReference type="InterPro" id="IPR050361">
    <property type="entry name" value="MPP/UQCRC_Complex"/>
</dbReference>
<evidence type="ECO:0000313" key="7">
    <source>
        <dbReference type="Proteomes" id="UP001597128"/>
    </source>
</evidence>
<dbReference type="Pfam" id="PF05193">
    <property type="entry name" value="Peptidase_M16_C"/>
    <property type="match status" value="2"/>
</dbReference>
<comment type="similarity">
    <text evidence="2 3">Belongs to the peptidase M16 family.</text>
</comment>
<dbReference type="Pfam" id="PF00675">
    <property type="entry name" value="Peptidase_M16"/>
    <property type="match status" value="1"/>
</dbReference>
<dbReference type="EMBL" id="JBHTKB010000001">
    <property type="protein sequence ID" value="MFD0911936.1"/>
    <property type="molecule type" value="Genomic_DNA"/>
</dbReference>
<evidence type="ECO:0000256" key="2">
    <source>
        <dbReference type="ARBA" id="ARBA00007261"/>
    </source>
</evidence>
<evidence type="ECO:0000256" key="3">
    <source>
        <dbReference type="RuleBase" id="RU004447"/>
    </source>
</evidence>
<dbReference type="Gene3D" id="3.30.830.10">
    <property type="entry name" value="Metalloenzyme, LuxS/M16 peptidase-like"/>
    <property type="match status" value="4"/>
</dbReference>
<evidence type="ECO:0000313" key="6">
    <source>
        <dbReference type="EMBL" id="MFD0911936.1"/>
    </source>
</evidence>
<dbReference type="PANTHER" id="PTHR11851">
    <property type="entry name" value="METALLOPROTEASE"/>
    <property type="match status" value="1"/>
</dbReference>
<name>A0ABW3F525_9PROT</name>
<feature type="domain" description="Peptidase M16 C-terminal" evidence="5">
    <location>
        <begin position="227"/>
        <end position="387"/>
    </location>
</feature>
<feature type="domain" description="Peptidase M16 C-terminal" evidence="5">
    <location>
        <begin position="690"/>
        <end position="867"/>
    </location>
</feature>
<accession>A0ABW3F525</accession>
<keyword evidence="7" id="KW-1185">Reference proteome</keyword>
<dbReference type="Proteomes" id="UP001597128">
    <property type="component" value="Unassembled WGS sequence"/>
</dbReference>
<dbReference type="RefSeq" id="WP_379054418.1">
    <property type="nucleotide sequence ID" value="NZ_JBHTKB010000001.1"/>
</dbReference>
<gene>
    <name evidence="6" type="ORF">ACFQ1Z_00115</name>
</gene>
<dbReference type="InterPro" id="IPR011765">
    <property type="entry name" value="Pept_M16_N"/>
</dbReference>
<comment type="caution">
    <text evidence="6">The sequence shown here is derived from an EMBL/GenBank/DDBJ whole genome shotgun (WGS) entry which is preliminary data.</text>
</comment>
<feature type="domain" description="Peptidase M16 N-terminal" evidence="4">
    <location>
        <begin position="82"/>
        <end position="219"/>
    </location>
</feature>
<evidence type="ECO:0000259" key="5">
    <source>
        <dbReference type="Pfam" id="PF05193"/>
    </source>
</evidence>
<protein>
    <submittedName>
        <fullName evidence="6">M16 family metallopeptidase</fullName>
    </submittedName>
</protein>
<comment type="cofactor">
    <cofactor evidence="1">
        <name>Zn(2+)</name>
        <dbReference type="ChEBI" id="CHEBI:29105"/>
    </cofactor>
</comment>
<dbReference type="InterPro" id="IPR011249">
    <property type="entry name" value="Metalloenz_LuxS/M16"/>
</dbReference>
<dbReference type="SUPFAM" id="SSF63411">
    <property type="entry name" value="LuxS/MPP-like metallohydrolase"/>
    <property type="match status" value="4"/>
</dbReference>
<organism evidence="6 7">
    <name type="scientific">Methylophilus luteus</name>
    <dbReference type="NCBI Taxonomy" id="640108"/>
    <lineage>
        <taxon>Bacteria</taxon>
        <taxon>Pseudomonadati</taxon>
        <taxon>Pseudomonadota</taxon>
        <taxon>Betaproteobacteria</taxon>
        <taxon>Nitrosomonadales</taxon>
        <taxon>Methylophilaceae</taxon>
        <taxon>Methylophilus</taxon>
    </lineage>
</organism>
<dbReference type="InterPro" id="IPR001431">
    <property type="entry name" value="Pept_M16_Zn_BS"/>
</dbReference>
<evidence type="ECO:0000256" key="1">
    <source>
        <dbReference type="ARBA" id="ARBA00001947"/>
    </source>
</evidence>
<reference evidence="7" key="1">
    <citation type="journal article" date="2019" name="Int. J. Syst. Evol. Microbiol.">
        <title>The Global Catalogue of Microorganisms (GCM) 10K type strain sequencing project: providing services to taxonomists for standard genome sequencing and annotation.</title>
        <authorList>
            <consortium name="The Broad Institute Genomics Platform"/>
            <consortium name="The Broad Institute Genome Sequencing Center for Infectious Disease"/>
            <person name="Wu L."/>
            <person name="Ma J."/>
        </authorList>
    </citation>
    <scope>NUCLEOTIDE SEQUENCE [LARGE SCALE GENOMIC DNA]</scope>
    <source>
        <strain evidence="7">CCUG 58412</strain>
    </source>
</reference>
<sequence length="952" mass="105976">MALTKKKLKKLTACFNSRYLRASMVLALLLILTLSLGLRMMTPIHVRATKAEMPQFIREFAGIKEYRLANGLQILLFPDQLQTTTTVHINYRVGARHEAPGEYGIAHVLEHMQFSGTRKHPHILEATRQRAMEIDATTFPDRTYYQSRFKAQPATLKFALALEADRMLNTLFTQARLDKEMTVVRNEFELSENQPARLLSKRVSATAYQWHNYGHDVLGASSDIEKLSIARLQAFYQRFYRPDNATLIVSGRFDPKATLRQIATLYGPLQAPSQPIPQPGTVEPAQDGERRVVVRRVGGKPMLMAYYHIPAVTHPDIPALMLLAHMLEAEPGGPLYTQLVQPKLALATGLSLMHGVDAGGIAAMAQLAPDSDLAQTEHKLLAVLEGHARPDHAGSALDEAALVRMRTAAMQAYRDELKSPELLVKRLLGCGTEWRTYFLIMQEISKVTLADVQRVRNTYLRPVNRTMGVLLPANHVQQVEIPAAPPLDPRLDQLTEPQQVEQGELLEPLPKQLARRTLSKRLPSGIVLTTLNKRSPGEAVQLGIRLRWGDQHQLYPQRRGSGVIADLMAEGSQTMSREQLQQRLLQLKADIIFYSDLQAATLFIKAEKDTLLQVLEIAADILRHPRLPADAFDRAQQRGIAETTGARQNLEVLSQMALREHYNRARKAGRDDPGYLPSVKELVAEIRATTLADAKRFYQDHWSADQAEVVAVGNVPAGLDSAVERLLGDWKKPQLSPYVASAPPAVTVAPARFDVQADGKSVASLFMQQSLALSDRDPDYLALAAAAHIFGTGMESRLAMRVRHQAGISYVIDGTLQVPHFGNAADLCITASFAPDQRVQILALIADELQRMGNDGISETELARFKRDLLENVFAQQRSDDTALVNELLRQREYGQDWHWAASRDQAIAALTVAQVNAAWRKYIKPGGFVIVTAGDFKRTSLPVKGLRLNMS</sequence>
<dbReference type="InterPro" id="IPR007863">
    <property type="entry name" value="Peptidase_M16_C"/>
</dbReference>
<dbReference type="PROSITE" id="PS00143">
    <property type="entry name" value="INSULINASE"/>
    <property type="match status" value="1"/>
</dbReference>
<proteinExistence type="inferred from homology"/>
<evidence type="ECO:0000259" key="4">
    <source>
        <dbReference type="Pfam" id="PF00675"/>
    </source>
</evidence>